<keyword evidence="3" id="KW-1185">Reference proteome</keyword>
<gene>
    <name evidence="2" type="ORF">MVEN_01302300</name>
</gene>
<dbReference type="Proteomes" id="UP000620124">
    <property type="component" value="Unassembled WGS sequence"/>
</dbReference>
<accession>A0A8H7CVS8</accession>
<reference evidence="2" key="1">
    <citation type="submission" date="2020-05" db="EMBL/GenBank/DDBJ databases">
        <title>Mycena genomes resolve the evolution of fungal bioluminescence.</title>
        <authorList>
            <person name="Tsai I.J."/>
        </authorList>
    </citation>
    <scope>NUCLEOTIDE SEQUENCE</scope>
    <source>
        <strain evidence="2">CCC161011</strain>
    </source>
</reference>
<evidence type="ECO:0000256" key="1">
    <source>
        <dbReference type="SAM" id="SignalP"/>
    </source>
</evidence>
<dbReference type="OrthoDB" id="10036721at2759"/>
<evidence type="ECO:0000313" key="3">
    <source>
        <dbReference type="Proteomes" id="UP000620124"/>
    </source>
</evidence>
<comment type="caution">
    <text evidence="2">The sequence shown here is derived from an EMBL/GenBank/DDBJ whole genome shotgun (WGS) entry which is preliminary data.</text>
</comment>
<feature type="signal peptide" evidence="1">
    <location>
        <begin position="1"/>
        <end position="25"/>
    </location>
</feature>
<evidence type="ECO:0000313" key="2">
    <source>
        <dbReference type="EMBL" id="KAF7350007.1"/>
    </source>
</evidence>
<protein>
    <submittedName>
        <fullName evidence="2">Uncharacterized protein</fullName>
    </submittedName>
</protein>
<name>A0A8H7CVS8_9AGAR</name>
<dbReference type="EMBL" id="JACAZI010000010">
    <property type="protein sequence ID" value="KAF7350007.1"/>
    <property type="molecule type" value="Genomic_DNA"/>
</dbReference>
<sequence length="359" mass="37562">MVPLLRYALCSLLFGIPSFTLATSAENVTASGLAPDTTSPLNFVASKWIWSSTAATANVFVGFRKDFTPPLGKALVAAEIIFTAQASLSFYVNGVYIGSGNSPVRAGFARRFCVDLLPSYNVFAINASSVGSGTDGGGLIATILVTYSDGTQDTLVTDSSWRMKSGVPLGFEQPSFDDTAWPVAAVVGTYSVAPWDTTVVAIPSDPPVLGLRARDLGLDRRRARQRDTPRWLARVPPDVHTRTGAGTTLKTAQSYTVNFASAPTEVVLAVLATNTAASVAGLLVAMEVNMVPAGRTNCTAGAFVLTDPGWKSTKDAIPAGFEQPGFDDSAWPAVFAEGEYGAAPWGSVTIAAPSPPVTV</sequence>
<proteinExistence type="predicted"/>
<feature type="chain" id="PRO_5034552675" evidence="1">
    <location>
        <begin position="26"/>
        <end position="359"/>
    </location>
</feature>
<keyword evidence="1" id="KW-0732">Signal</keyword>
<dbReference type="Gene3D" id="2.60.120.260">
    <property type="entry name" value="Galactose-binding domain-like"/>
    <property type="match status" value="2"/>
</dbReference>
<dbReference type="AlphaFoldDB" id="A0A8H7CVS8"/>
<organism evidence="2 3">
    <name type="scientific">Mycena venus</name>
    <dbReference type="NCBI Taxonomy" id="2733690"/>
    <lineage>
        <taxon>Eukaryota</taxon>
        <taxon>Fungi</taxon>
        <taxon>Dikarya</taxon>
        <taxon>Basidiomycota</taxon>
        <taxon>Agaricomycotina</taxon>
        <taxon>Agaricomycetes</taxon>
        <taxon>Agaricomycetidae</taxon>
        <taxon>Agaricales</taxon>
        <taxon>Marasmiineae</taxon>
        <taxon>Mycenaceae</taxon>
        <taxon>Mycena</taxon>
    </lineage>
</organism>